<keyword evidence="2" id="KW-1185">Reference proteome</keyword>
<name>A0ABN5LV09_9BACT</name>
<gene>
    <name evidence="1" type="ORF">DLD77_07860</name>
</gene>
<organism evidence="1 2">
    <name type="scientific">Chitinophaga alhagiae</name>
    <dbReference type="NCBI Taxonomy" id="2203219"/>
    <lineage>
        <taxon>Bacteria</taxon>
        <taxon>Pseudomonadati</taxon>
        <taxon>Bacteroidota</taxon>
        <taxon>Chitinophagia</taxon>
        <taxon>Chitinophagales</taxon>
        <taxon>Chitinophagaceae</taxon>
        <taxon>Chitinophaga</taxon>
    </lineage>
</organism>
<protein>
    <recommendedName>
        <fullName evidence="3">DUF4843 domain-containing protein</fullName>
    </recommendedName>
</protein>
<dbReference type="Proteomes" id="UP000246099">
    <property type="component" value="Chromosome"/>
</dbReference>
<evidence type="ECO:0000313" key="1">
    <source>
        <dbReference type="EMBL" id="AWO01615.1"/>
    </source>
</evidence>
<sequence>MKFYQLFAGVMVVVLLAACKKEKSQEEPVVQNTCDYAPYTTGSSFAYQQVAVSSPDTFYYTLQVMGDSVVNGEQFRVLEDDAGSGMSLFRCGGGSYVQLADIAAVSNVPSNVVKTEYLKENVALGGGWQEQFPINLPIVGDVQLTVDYTIMQKGTSKTVLGTVFNNVIGVRMEVSVPPYLPPTELSTNYYAKGVGLIQLDTDTDTTRLQSYAIR</sequence>
<evidence type="ECO:0008006" key="3">
    <source>
        <dbReference type="Google" id="ProtNLM"/>
    </source>
</evidence>
<evidence type="ECO:0000313" key="2">
    <source>
        <dbReference type="Proteomes" id="UP000246099"/>
    </source>
</evidence>
<proteinExistence type="predicted"/>
<dbReference type="PROSITE" id="PS51257">
    <property type="entry name" value="PROKAR_LIPOPROTEIN"/>
    <property type="match status" value="1"/>
</dbReference>
<reference evidence="1 2" key="1">
    <citation type="submission" date="2018-05" db="EMBL/GenBank/DDBJ databases">
        <title>Chitinophaga sp. nov., isolated from rhizosphere soil of Alhagi.</title>
        <authorList>
            <person name="Liu Y."/>
        </authorList>
    </citation>
    <scope>NUCLEOTIDE SEQUENCE [LARGE SCALE GENOMIC DNA]</scope>
    <source>
        <strain evidence="1 2">T22</strain>
    </source>
</reference>
<dbReference type="EMBL" id="CP029600">
    <property type="protein sequence ID" value="AWO01615.1"/>
    <property type="molecule type" value="Genomic_DNA"/>
</dbReference>
<accession>A0ABN5LV09</accession>